<dbReference type="OrthoDB" id="4356994at2759"/>
<evidence type="ECO:0000256" key="1">
    <source>
        <dbReference type="ARBA" id="ARBA00004123"/>
    </source>
</evidence>
<dbReference type="STRING" id="983644.G3JFC1"/>
<dbReference type="PANTHER" id="PTHR37534">
    <property type="entry name" value="TRANSCRIPTIONAL ACTIVATOR PROTEIN UGA3"/>
    <property type="match status" value="1"/>
</dbReference>
<dbReference type="SMART" id="SM00066">
    <property type="entry name" value="GAL4"/>
    <property type="match status" value="1"/>
</dbReference>
<protein>
    <submittedName>
        <fullName evidence="4">C6 zinc finger domain protein</fullName>
    </submittedName>
</protein>
<evidence type="ECO:0000313" key="5">
    <source>
        <dbReference type="Proteomes" id="UP000001610"/>
    </source>
</evidence>
<dbReference type="KEGG" id="cmt:CCM_03630"/>
<keyword evidence="2" id="KW-0539">Nucleus</keyword>
<dbReference type="InterPro" id="IPR036864">
    <property type="entry name" value="Zn2-C6_fun-type_DNA-bd_sf"/>
</dbReference>
<dbReference type="Pfam" id="PF11951">
    <property type="entry name" value="Fungal_trans_2"/>
    <property type="match status" value="1"/>
</dbReference>
<organism evidence="4 5">
    <name type="scientific">Cordyceps militaris (strain CM01)</name>
    <name type="common">Caterpillar fungus</name>
    <dbReference type="NCBI Taxonomy" id="983644"/>
    <lineage>
        <taxon>Eukaryota</taxon>
        <taxon>Fungi</taxon>
        <taxon>Dikarya</taxon>
        <taxon>Ascomycota</taxon>
        <taxon>Pezizomycotina</taxon>
        <taxon>Sordariomycetes</taxon>
        <taxon>Hypocreomycetidae</taxon>
        <taxon>Hypocreales</taxon>
        <taxon>Cordycipitaceae</taxon>
        <taxon>Cordyceps</taxon>
    </lineage>
</organism>
<dbReference type="EMBL" id="JH126401">
    <property type="protein sequence ID" value="EGX92260.1"/>
    <property type="molecule type" value="Genomic_DNA"/>
</dbReference>
<dbReference type="eggNOG" id="ENOG502QVSW">
    <property type="taxonomic scope" value="Eukaryota"/>
</dbReference>
<dbReference type="InParanoid" id="G3JFC1"/>
<feature type="domain" description="Zn(2)-C6 fungal-type" evidence="3">
    <location>
        <begin position="19"/>
        <end position="49"/>
    </location>
</feature>
<dbReference type="HOGENOM" id="CLU_018449_1_1_1"/>
<accession>G3JFC1</accession>
<dbReference type="Pfam" id="PF00172">
    <property type="entry name" value="Zn_clus"/>
    <property type="match status" value="1"/>
</dbReference>
<dbReference type="GO" id="GO:0000981">
    <property type="term" value="F:DNA-binding transcription factor activity, RNA polymerase II-specific"/>
    <property type="evidence" value="ECO:0007669"/>
    <property type="project" value="InterPro"/>
</dbReference>
<dbReference type="PROSITE" id="PS50048">
    <property type="entry name" value="ZN2_CY6_FUNGAL_2"/>
    <property type="match status" value="1"/>
</dbReference>
<evidence type="ECO:0000259" key="3">
    <source>
        <dbReference type="PROSITE" id="PS50048"/>
    </source>
</evidence>
<dbReference type="AlphaFoldDB" id="G3JFC1"/>
<dbReference type="SUPFAM" id="SSF57701">
    <property type="entry name" value="Zn2/Cys6 DNA-binding domain"/>
    <property type="match status" value="1"/>
</dbReference>
<dbReference type="GO" id="GO:0008270">
    <property type="term" value="F:zinc ion binding"/>
    <property type="evidence" value="ECO:0007669"/>
    <property type="project" value="InterPro"/>
</dbReference>
<evidence type="ECO:0000256" key="2">
    <source>
        <dbReference type="ARBA" id="ARBA00023242"/>
    </source>
</evidence>
<dbReference type="CDD" id="cd00067">
    <property type="entry name" value="GAL4"/>
    <property type="match status" value="1"/>
</dbReference>
<sequence length="527" mass="59022">MIGMQSACDQRIYRRSRSGCRTCRLKKVKCDEVRPQCQRCGRLRRFCDYSNQDEVYVSAVGKPGRANWGEMTIQLPAFSTSTCSLSLTTTDHEAIRYFRTTFARRHHTKNPDFSVYSIIFNIAQFEPLAMHAVLALACRAIQPRDQLAYPNHQQNWRHLVHYSSALGRLKEELEKGSTSQEAFNFDVCFTVLYIMMVYEQNFGGDSFAGLAHHLDGAATVLRHRGKHIKRDVEAVLLATPLAIDRHGLERGLSLYSARILIWISLCDATSATYGIGGSFNAALTEVLGRDDPGGVEHLHTFSNSLFRVMWADAYPQAELVDDIENRSVFELMVACSRARYSLAALARSLKGGNVQESKLCTKSAKEVIQFIATRYRELLEVASGLLPSTDHAQRLVANLRGIVPHYHAVVVVFARLAANLPGTSIYAEPQAHVNSIMTLARQAYRHQGSDAMVRVAWPLLVVFLETQDQATRDWILCRFQSMASLNKNMERAEDFLRNSVGPARATSAAWADPGSWFHSGDGAPFII</sequence>
<dbReference type="InterPro" id="IPR001138">
    <property type="entry name" value="Zn2Cys6_DnaBD"/>
</dbReference>
<dbReference type="Gene3D" id="4.10.240.10">
    <property type="entry name" value="Zn(2)-C6 fungal-type DNA-binding domain"/>
    <property type="match status" value="1"/>
</dbReference>
<evidence type="ECO:0000313" key="4">
    <source>
        <dbReference type="EMBL" id="EGX92260.1"/>
    </source>
</evidence>
<comment type="subcellular location">
    <subcellularLocation>
        <location evidence="1">Nucleus</location>
    </subcellularLocation>
</comment>
<dbReference type="PROSITE" id="PS00463">
    <property type="entry name" value="ZN2_CY6_FUNGAL_1"/>
    <property type="match status" value="1"/>
</dbReference>
<dbReference type="GeneID" id="18165656"/>
<name>G3JFC1_CORMM</name>
<dbReference type="PANTHER" id="PTHR37534:SF46">
    <property type="entry name" value="ZN(II)2CYS6 TRANSCRIPTION FACTOR (EUROFUNG)"/>
    <property type="match status" value="1"/>
</dbReference>
<dbReference type="RefSeq" id="XP_006668844.1">
    <property type="nucleotide sequence ID" value="XM_006668781.1"/>
</dbReference>
<gene>
    <name evidence="4" type="ORF">CCM_03630</name>
</gene>
<dbReference type="InterPro" id="IPR021858">
    <property type="entry name" value="Fun_TF"/>
</dbReference>
<dbReference type="OMA" id="IYQDWVS"/>
<dbReference type="GO" id="GO:0005634">
    <property type="term" value="C:nucleus"/>
    <property type="evidence" value="ECO:0007669"/>
    <property type="project" value="UniProtKB-SubCell"/>
</dbReference>
<dbReference type="Proteomes" id="UP000001610">
    <property type="component" value="Unassembled WGS sequence"/>
</dbReference>
<keyword evidence="5" id="KW-1185">Reference proteome</keyword>
<proteinExistence type="predicted"/>
<dbReference type="VEuPathDB" id="FungiDB:CCM_03630"/>
<reference evidence="4 5" key="1">
    <citation type="journal article" date="2011" name="Genome Biol.">
        <title>Genome sequence of the insect pathogenic fungus Cordyceps militaris, a valued traditional Chinese medicine.</title>
        <authorList>
            <person name="Zheng P."/>
            <person name="Xia Y."/>
            <person name="Xiao G."/>
            <person name="Xiong C."/>
            <person name="Hu X."/>
            <person name="Zhang S."/>
            <person name="Zheng H."/>
            <person name="Huang Y."/>
            <person name="Zhou Y."/>
            <person name="Wang S."/>
            <person name="Zhao G.P."/>
            <person name="Liu X."/>
            <person name="St Leger R.J."/>
            <person name="Wang C."/>
        </authorList>
    </citation>
    <scope>NUCLEOTIDE SEQUENCE [LARGE SCALE GENOMIC DNA]</scope>
    <source>
        <strain evidence="4 5">CM01</strain>
    </source>
</reference>